<name>A0A4R5TZX6_9MICC</name>
<gene>
    <name evidence="4" type="ORF">E2F48_06500</name>
</gene>
<feature type="transmembrane region" description="Helical" evidence="1">
    <location>
        <begin position="141"/>
        <end position="163"/>
    </location>
</feature>
<dbReference type="EMBL" id="SMTK01000002">
    <property type="protein sequence ID" value="TDK26813.1"/>
    <property type="molecule type" value="Genomic_DNA"/>
</dbReference>
<comment type="caution">
    <text evidence="4">The sequence shown here is derived from an EMBL/GenBank/DDBJ whole genome shotgun (WGS) entry which is preliminary data.</text>
</comment>
<dbReference type="EC" id="2.4.1.-" evidence="1"/>
<evidence type="ECO:0000313" key="5">
    <source>
        <dbReference type="Proteomes" id="UP000295411"/>
    </source>
</evidence>
<dbReference type="InterPro" id="IPR027005">
    <property type="entry name" value="PMT-like"/>
</dbReference>
<feature type="domain" description="Protein O-mannosyl-transferase C-terminal four TM" evidence="3">
    <location>
        <begin position="355"/>
        <end position="541"/>
    </location>
</feature>
<proteinExistence type="inferred from homology"/>
<feature type="transmembrane region" description="Helical" evidence="1">
    <location>
        <begin position="193"/>
        <end position="211"/>
    </location>
</feature>
<keyword evidence="1" id="KW-0472">Membrane</keyword>
<keyword evidence="1" id="KW-0328">Glycosyltransferase</keyword>
<comment type="similarity">
    <text evidence="1">Belongs to the glycosyltransferase 39 family.</text>
</comment>
<sequence>MSHAAVLEPGKSLPGSRRWVESPRAAFTEQALRTRLLGAPAPGGVLAWLLPVALAVLGGVLRFVRLGEPGSLVFDETYYVKDAYSLLLSGYEREWPEDANDSFNAGDPTVILPTADYVVHPPLGKWMIALGLLLFGPGDPFGWRFSAALVGTLSILLLAFVAGRLLGSPALGAAAGLLLAVDGHHLVHSRTSLLDIFLMFWLLLAFAALLLDREQGRRRLARRLAAVADGTGGPPSAAHLRFGPWLGLRPWRITAGICLGLALGTKWSALPYIAAFGLLTVAWDLGARRVAGIRRWASGAVVKDGLQAFASIVPVAALTYLATWSGWFASRDAYDRQWAAANPSAQWDWVPPALRSLAEYHRSAYSFHQGLASDHPYEAHAGLWLILGRPTSFFYEKPAGCGAEACSQAVTVLGNPLIWWSSALALLILLAVWIRSRDWRAAAVLVGVAAGYLPWFLYPERTMFYFYAVAFEPFLILALVYCLGLVLGGPSDSLRRRRVGVLLVGAFLAAAVLVSAYFLPIWTADVIPYEQWRQRMWFPRWI</sequence>
<dbReference type="OrthoDB" id="9776737at2"/>
<feature type="transmembrane region" description="Helical" evidence="1">
    <location>
        <begin position="308"/>
        <end position="329"/>
    </location>
</feature>
<feature type="transmembrane region" description="Helical" evidence="1">
    <location>
        <begin position="441"/>
        <end position="458"/>
    </location>
</feature>
<keyword evidence="1" id="KW-1003">Cell membrane</keyword>
<dbReference type="GO" id="GO:0005886">
    <property type="term" value="C:plasma membrane"/>
    <property type="evidence" value="ECO:0007669"/>
    <property type="project" value="UniProtKB-SubCell"/>
</dbReference>
<feature type="transmembrane region" description="Helical" evidence="1">
    <location>
        <begin position="417"/>
        <end position="434"/>
    </location>
</feature>
<reference evidence="4 5" key="1">
    <citation type="submission" date="2019-03" db="EMBL/GenBank/DDBJ databases">
        <title>Arthrobacter sp. nov., an bacterium isolated from biocrust in Mu Us Desert.</title>
        <authorList>
            <person name="Lixiong L."/>
        </authorList>
    </citation>
    <scope>NUCLEOTIDE SEQUENCE [LARGE SCALE GENOMIC DNA]</scope>
    <source>
        <strain evidence="4 5">SLN-3</strain>
    </source>
</reference>
<evidence type="ECO:0000259" key="3">
    <source>
        <dbReference type="Pfam" id="PF16192"/>
    </source>
</evidence>
<evidence type="ECO:0000313" key="4">
    <source>
        <dbReference type="EMBL" id="TDK26813.1"/>
    </source>
</evidence>
<dbReference type="Proteomes" id="UP000295411">
    <property type="component" value="Unassembled WGS sequence"/>
</dbReference>
<dbReference type="UniPathway" id="UPA00378"/>
<dbReference type="Pfam" id="PF13231">
    <property type="entry name" value="PMT_2"/>
    <property type="match status" value="1"/>
</dbReference>
<keyword evidence="1" id="KW-1133">Transmembrane helix</keyword>
<evidence type="ECO:0000256" key="1">
    <source>
        <dbReference type="RuleBase" id="RU367007"/>
    </source>
</evidence>
<organism evidence="4 5">
    <name type="scientific">Arthrobacter crusticola</name>
    <dbReference type="NCBI Taxonomy" id="2547960"/>
    <lineage>
        <taxon>Bacteria</taxon>
        <taxon>Bacillati</taxon>
        <taxon>Actinomycetota</taxon>
        <taxon>Actinomycetes</taxon>
        <taxon>Micrococcales</taxon>
        <taxon>Micrococcaceae</taxon>
        <taxon>Arthrobacter</taxon>
    </lineage>
</organism>
<dbReference type="InterPro" id="IPR038731">
    <property type="entry name" value="RgtA/B/C-like"/>
</dbReference>
<feature type="domain" description="Glycosyltransferase RgtA/B/C/D-like" evidence="2">
    <location>
        <begin position="120"/>
        <end position="210"/>
    </location>
</feature>
<keyword evidence="1" id="KW-0812">Transmembrane</keyword>
<accession>A0A4R5TZX6</accession>
<dbReference type="PANTHER" id="PTHR10050:SF46">
    <property type="entry name" value="PROTEIN O-MANNOSYL-TRANSFERASE 2"/>
    <property type="match status" value="1"/>
</dbReference>
<feature type="transmembrane region" description="Helical" evidence="1">
    <location>
        <begin position="45"/>
        <end position="64"/>
    </location>
</feature>
<feature type="transmembrane region" description="Helical" evidence="1">
    <location>
        <begin position="170"/>
        <end position="187"/>
    </location>
</feature>
<dbReference type="Pfam" id="PF16192">
    <property type="entry name" value="PMT_4TMC"/>
    <property type="match status" value="1"/>
</dbReference>
<dbReference type="PANTHER" id="PTHR10050">
    <property type="entry name" value="DOLICHYL-PHOSPHATE-MANNOSE--PROTEIN MANNOSYLTRANSFERASE"/>
    <property type="match status" value="1"/>
</dbReference>
<comment type="subcellular location">
    <subcellularLocation>
        <location evidence="1">Cell membrane</location>
    </subcellularLocation>
</comment>
<comment type="pathway">
    <text evidence="1">Protein modification; protein glycosylation.</text>
</comment>
<protein>
    <recommendedName>
        <fullName evidence="1">Polyprenol-phosphate-mannose--protein mannosyltransferase</fullName>
        <ecNumber evidence="1">2.4.1.-</ecNumber>
    </recommendedName>
</protein>
<dbReference type="AlphaFoldDB" id="A0A4R5TZX6"/>
<feature type="transmembrane region" description="Helical" evidence="1">
    <location>
        <begin position="499"/>
        <end position="519"/>
    </location>
</feature>
<keyword evidence="5" id="KW-1185">Reference proteome</keyword>
<dbReference type="GO" id="GO:0004169">
    <property type="term" value="F:dolichyl-phosphate-mannose-protein mannosyltransferase activity"/>
    <property type="evidence" value="ECO:0007669"/>
    <property type="project" value="UniProtKB-UniRule"/>
</dbReference>
<keyword evidence="1 4" id="KW-0808">Transferase</keyword>
<evidence type="ECO:0000259" key="2">
    <source>
        <dbReference type="Pfam" id="PF13231"/>
    </source>
</evidence>
<comment type="function">
    <text evidence="1">Protein O-mannosyltransferase that catalyzes the transfer of a single mannose residue from a polyprenol phospho-mannosyl lipidic donor to the hydroxyl group of selected serine and threonine residues in acceptor proteins.</text>
</comment>
<feature type="transmembrane region" description="Helical" evidence="1">
    <location>
        <begin position="464"/>
        <end position="487"/>
    </location>
</feature>
<dbReference type="InterPro" id="IPR032421">
    <property type="entry name" value="PMT_4TMC"/>
</dbReference>
<dbReference type="RefSeq" id="WP_133403168.1">
    <property type="nucleotide sequence ID" value="NZ_SMTK01000002.1"/>
</dbReference>